<protein>
    <submittedName>
        <fullName evidence="1">Uncharacterized protein</fullName>
    </submittedName>
</protein>
<dbReference type="AlphaFoldDB" id="A0A553I3G2"/>
<sequence length="117" mass="13575">MLKALPAASFRDRDFVNKVIGLTDELLYYAHEVEQRSKLDEPPLVLCLDQLDEVHSHHARDVSNRGLGEYYEGGKRNFLALMVQARLVKYVRAKLQADQRNIQKRGRPLLDYALCYE</sequence>
<comment type="caution">
    <text evidence="1">The sequence shown here is derived from an EMBL/GenBank/DDBJ whole genome shotgun (WGS) entry which is preliminary data.</text>
</comment>
<evidence type="ECO:0000313" key="1">
    <source>
        <dbReference type="EMBL" id="TRX94733.1"/>
    </source>
</evidence>
<evidence type="ECO:0000313" key="2">
    <source>
        <dbReference type="Proteomes" id="UP000319160"/>
    </source>
</evidence>
<reference evidence="2" key="1">
    <citation type="submission" date="2019-06" db="EMBL/GenBank/DDBJ databases">
        <title>Draft genome sequence of the griseofulvin-producing fungus Xylaria cubensis strain G536.</title>
        <authorList>
            <person name="Mead M.E."/>
            <person name="Raja H.A."/>
            <person name="Steenwyk J.L."/>
            <person name="Knowles S.L."/>
            <person name="Oberlies N.H."/>
            <person name="Rokas A."/>
        </authorList>
    </citation>
    <scope>NUCLEOTIDE SEQUENCE [LARGE SCALE GENOMIC DNA]</scope>
    <source>
        <strain evidence="2">G536</strain>
    </source>
</reference>
<organism evidence="1 2">
    <name type="scientific">Xylaria flabelliformis</name>
    <dbReference type="NCBI Taxonomy" id="2512241"/>
    <lineage>
        <taxon>Eukaryota</taxon>
        <taxon>Fungi</taxon>
        <taxon>Dikarya</taxon>
        <taxon>Ascomycota</taxon>
        <taxon>Pezizomycotina</taxon>
        <taxon>Sordariomycetes</taxon>
        <taxon>Xylariomycetidae</taxon>
        <taxon>Xylariales</taxon>
        <taxon>Xylariaceae</taxon>
        <taxon>Xylaria</taxon>
    </lineage>
</organism>
<proteinExistence type="predicted"/>
<accession>A0A553I3G2</accession>
<dbReference type="STRING" id="2512241.A0A553I3G2"/>
<name>A0A553I3G2_9PEZI</name>
<dbReference type="OrthoDB" id="443402at2759"/>
<keyword evidence="2" id="KW-1185">Reference proteome</keyword>
<dbReference type="Proteomes" id="UP000319160">
    <property type="component" value="Unassembled WGS sequence"/>
</dbReference>
<dbReference type="EMBL" id="VFLP01000020">
    <property type="protein sequence ID" value="TRX94733.1"/>
    <property type="molecule type" value="Genomic_DNA"/>
</dbReference>
<gene>
    <name evidence="1" type="ORF">FHL15_004505</name>
</gene>